<dbReference type="GO" id="GO:0005886">
    <property type="term" value="C:plasma membrane"/>
    <property type="evidence" value="ECO:0007669"/>
    <property type="project" value="UniProtKB-SubCell"/>
</dbReference>
<evidence type="ECO:0000256" key="3">
    <source>
        <dbReference type="ARBA" id="ARBA00007528"/>
    </source>
</evidence>
<dbReference type="GO" id="GO:0031505">
    <property type="term" value="P:fungal-type cell wall organization"/>
    <property type="evidence" value="ECO:0007669"/>
    <property type="project" value="TreeGrafter"/>
</dbReference>
<dbReference type="OrthoDB" id="421038at2759"/>
<evidence type="ECO:0000256" key="5">
    <source>
        <dbReference type="ARBA" id="ARBA00022679"/>
    </source>
</evidence>
<dbReference type="Pfam" id="PF03198">
    <property type="entry name" value="Glyco_hydro_72"/>
    <property type="match status" value="1"/>
</dbReference>
<evidence type="ECO:0000256" key="8">
    <source>
        <dbReference type="ARBA" id="ARBA00023157"/>
    </source>
</evidence>
<dbReference type="PANTHER" id="PTHR31468:SF14">
    <property type="entry name" value="1,3-BETA-GLUCANOSYLTRANSFERASE GAS4"/>
    <property type="match status" value="1"/>
</dbReference>
<evidence type="ECO:0000256" key="12">
    <source>
        <dbReference type="RuleBase" id="RU361209"/>
    </source>
</evidence>
<evidence type="ECO:0000313" key="14">
    <source>
        <dbReference type="EMBL" id="CUS25006.1"/>
    </source>
</evidence>
<keyword evidence="10 12" id="KW-0449">Lipoprotein</keyword>
<dbReference type="EMBL" id="LN890549">
    <property type="protein sequence ID" value="CUS25006.1"/>
    <property type="molecule type" value="Genomic_DNA"/>
</dbReference>
<evidence type="ECO:0000256" key="10">
    <source>
        <dbReference type="ARBA" id="ARBA00023288"/>
    </source>
</evidence>
<accession>A0A0P1L509</accession>
<proteinExistence type="inferred from homology"/>
<dbReference type="GO" id="GO:0071970">
    <property type="term" value="P:fungal-type cell wall (1-&gt;3)-beta-D-glucan biosynthetic process"/>
    <property type="evidence" value="ECO:0007669"/>
    <property type="project" value="TreeGrafter"/>
</dbReference>
<dbReference type="GO" id="GO:0042124">
    <property type="term" value="F:1,3-beta-glucanosyltransferase activity"/>
    <property type="evidence" value="ECO:0007669"/>
    <property type="project" value="TreeGrafter"/>
</dbReference>
<protein>
    <recommendedName>
        <fullName evidence="12">1,3-beta-glucanosyltransferase</fullName>
        <ecNumber evidence="12">2.4.1.-</ecNumber>
    </recommendedName>
</protein>
<sequence>MISLMSSIFLSLSSGFFTGLVEGLVNPIEIHEQHFFDSITGEPFFIKGVDYQPGGSSAISNHQDPLSDPNICARDIVLFQMLGINTIRVYSISPDLNHDACMSMLAAAGIYLFLDVNSPMNNQHLNRYEPWTTYSHEYLRHVFGIIEEFGHYNNTLGFFAGNEIINDEVSAEKSPVYVKAVVNDMKQYIKANAPRKIPVGYSAADDLRYRIPLSKYLECENEDMPDSSIDFYGVNSYQWCGRQTFQTSGYDQLVEAYLDYTKPVFFSEFGCNQVSPRSFEEVESLHSKDMVNTFSGGLVYEFTQEANKYGLVEIDSDGDAHLLSDFKALQGRYTTIESKEFQTVRENAISLMAMAPQPVCEPTYENLDITTTVPKNLAQELIRKRVERRHGKYIKLNQSDMVSTFDVYDENGNLFESGLGIKVINHIDSTDVDDKHEFEPEDPSPPKSPSKERERNSAPKPTSSTYLVVAWLASYLFLGAYSQAAVFNI</sequence>
<evidence type="ECO:0000256" key="4">
    <source>
        <dbReference type="ARBA" id="ARBA00022622"/>
    </source>
</evidence>
<keyword evidence="9" id="KW-0325">Glycoprotein</keyword>
<keyword evidence="6 12" id="KW-0732">Signal</keyword>
<dbReference type="GO" id="GO:0098552">
    <property type="term" value="C:side of membrane"/>
    <property type="evidence" value="ECO:0007669"/>
    <property type="project" value="UniProtKB-KW"/>
</dbReference>
<comment type="function">
    <text evidence="12">Splits internally a 1,3-beta-glucan molecule and transfers the newly generated reducing end (the donor) to the non-reducing end of another 1,3-beta-glucan molecule (the acceptor) forming a 1,3-beta linkage, resulting in the elongation of 1,3-beta-glucan chains in the cell wall.</text>
</comment>
<comment type="similarity">
    <text evidence="3 12">Belongs to the glycosyl hydrolase 72 family.</text>
</comment>
<evidence type="ECO:0000256" key="6">
    <source>
        <dbReference type="ARBA" id="ARBA00022729"/>
    </source>
</evidence>
<feature type="region of interest" description="Disordered" evidence="13">
    <location>
        <begin position="432"/>
        <end position="462"/>
    </location>
</feature>
<feature type="signal peptide" evidence="12">
    <location>
        <begin position="1"/>
        <end position="23"/>
    </location>
</feature>
<dbReference type="Proteomes" id="UP000236544">
    <property type="component" value="Unassembled WGS sequence"/>
</dbReference>
<reference evidence="15" key="1">
    <citation type="submission" date="2015-10" db="EMBL/GenBank/DDBJ databases">
        <authorList>
            <person name="Devillers H."/>
        </authorList>
    </citation>
    <scope>NUCLEOTIDE SEQUENCE [LARGE SCALE GENOMIC DNA]</scope>
</reference>
<evidence type="ECO:0000256" key="2">
    <source>
        <dbReference type="ARBA" id="ARBA00004589"/>
    </source>
</evidence>
<dbReference type="InterPro" id="IPR017853">
    <property type="entry name" value="GH"/>
</dbReference>
<name>A0A0P1L509_9SACH</name>
<keyword evidence="15" id="KW-1185">Reference proteome</keyword>
<organism evidence="14 15">
    <name type="scientific">Lachancea quebecensis</name>
    <dbReference type="NCBI Taxonomy" id="1654605"/>
    <lineage>
        <taxon>Eukaryota</taxon>
        <taxon>Fungi</taxon>
        <taxon>Dikarya</taxon>
        <taxon>Ascomycota</taxon>
        <taxon>Saccharomycotina</taxon>
        <taxon>Saccharomycetes</taxon>
        <taxon>Saccharomycetales</taxon>
        <taxon>Saccharomycetaceae</taxon>
        <taxon>Lachancea</taxon>
    </lineage>
</organism>
<evidence type="ECO:0000256" key="1">
    <source>
        <dbReference type="ARBA" id="ARBA00004196"/>
    </source>
</evidence>
<keyword evidence="7 12" id="KW-0472">Membrane</keyword>
<dbReference type="InterPro" id="IPR004886">
    <property type="entry name" value="Glucanosyltransferase"/>
</dbReference>
<keyword evidence="11" id="KW-0961">Cell wall biogenesis/degradation</keyword>
<dbReference type="EC" id="2.4.1.-" evidence="12"/>
<keyword evidence="8" id="KW-1015">Disulfide bond</keyword>
<dbReference type="SUPFAM" id="SSF51445">
    <property type="entry name" value="(Trans)glycosidases"/>
    <property type="match status" value="1"/>
</dbReference>
<feature type="chain" id="PRO_5005962987" description="1,3-beta-glucanosyltransferase" evidence="12">
    <location>
        <begin position="24"/>
        <end position="489"/>
    </location>
</feature>
<dbReference type="PANTHER" id="PTHR31468">
    <property type="entry name" value="1,3-BETA-GLUCANOSYLTRANSFERASE GAS1"/>
    <property type="match status" value="1"/>
</dbReference>
<gene>
    <name evidence="14" type="ORF">LAQU0_S23e00914g</name>
</gene>
<evidence type="ECO:0000256" key="11">
    <source>
        <dbReference type="ARBA" id="ARBA00023316"/>
    </source>
</evidence>
<keyword evidence="5 12" id="KW-0808">Transferase</keyword>
<dbReference type="AlphaFoldDB" id="A0A0P1L509"/>
<dbReference type="Gene3D" id="3.20.20.80">
    <property type="entry name" value="Glycosidases"/>
    <property type="match status" value="1"/>
</dbReference>
<evidence type="ECO:0000256" key="13">
    <source>
        <dbReference type="SAM" id="MobiDB-lite"/>
    </source>
</evidence>
<evidence type="ECO:0000313" key="15">
    <source>
        <dbReference type="Proteomes" id="UP000236544"/>
    </source>
</evidence>
<evidence type="ECO:0000256" key="9">
    <source>
        <dbReference type="ARBA" id="ARBA00023180"/>
    </source>
</evidence>
<keyword evidence="4 12" id="KW-0336">GPI-anchor</keyword>
<evidence type="ECO:0000256" key="7">
    <source>
        <dbReference type="ARBA" id="ARBA00023136"/>
    </source>
</evidence>
<comment type="subcellular location">
    <subcellularLocation>
        <location evidence="1">Cell envelope</location>
    </subcellularLocation>
    <subcellularLocation>
        <location evidence="12">Cell membrane</location>
        <topology evidence="12">Lipid-anchor</topology>
        <topology evidence="12">GPI-anchor</topology>
    </subcellularLocation>
    <subcellularLocation>
        <location evidence="2">Membrane</location>
        <topology evidence="2">Lipid-anchor</topology>
        <topology evidence="2">GPI-anchor</topology>
    </subcellularLocation>
</comment>
<dbReference type="FunFam" id="3.20.20.80:FF:000032">
    <property type="entry name" value="1,3-beta-glucanosyltransferase"/>
    <property type="match status" value="1"/>
</dbReference>
<dbReference type="GO" id="GO:0009277">
    <property type="term" value="C:fungal-type cell wall"/>
    <property type="evidence" value="ECO:0007669"/>
    <property type="project" value="UniProtKB-ARBA"/>
</dbReference>